<dbReference type="VEuPathDB" id="TrichDB:TVAGG3_0220730"/>
<keyword evidence="2" id="KW-1185">Reference proteome</keyword>
<proteinExistence type="predicted"/>
<accession>A2ESN1</accession>
<gene>
    <name evidence="1" type="ORF">TVAG_069900</name>
</gene>
<evidence type="ECO:0000313" key="2">
    <source>
        <dbReference type="Proteomes" id="UP000001542"/>
    </source>
</evidence>
<dbReference type="AlphaFoldDB" id="A2ESN1"/>
<evidence type="ECO:0000313" key="1">
    <source>
        <dbReference type="EMBL" id="EAY04340.1"/>
    </source>
</evidence>
<dbReference type="KEGG" id="tva:4762195"/>
<protein>
    <submittedName>
        <fullName evidence="1">Uncharacterized protein</fullName>
    </submittedName>
</protein>
<sequence>MLGILALRRSVVNDAVYDDDDNWGLKLSYHSPWGVFSIGYDRNEDDDNLHWRWGPVDFDLELNEEEEEQDDDNWGLKLSYHSPWGVFSIGYDRNEDDDNLHWRWGPVDFDLELNEEKKQDDKYKFGLRQTSRKLPLSLRLPHGKKPTFRPWIQPIPYRPTFYPKFPPVKLSRGKKPQSNINQDIIKYITQQIIKQKTPGIGTPITDDIHPWF</sequence>
<dbReference type="RefSeq" id="XP_001316563.1">
    <property type="nucleotide sequence ID" value="XM_001316528.1"/>
</dbReference>
<dbReference type="Proteomes" id="UP000001542">
    <property type="component" value="Unassembled WGS sequence"/>
</dbReference>
<dbReference type="EMBL" id="DS113478">
    <property type="protein sequence ID" value="EAY04340.1"/>
    <property type="molecule type" value="Genomic_DNA"/>
</dbReference>
<dbReference type="InParanoid" id="A2ESN1"/>
<name>A2ESN1_TRIV3</name>
<organism evidence="1 2">
    <name type="scientific">Trichomonas vaginalis (strain ATCC PRA-98 / G3)</name>
    <dbReference type="NCBI Taxonomy" id="412133"/>
    <lineage>
        <taxon>Eukaryota</taxon>
        <taxon>Metamonada</taxon>
        <taxon>Parabasalia</taxon>
        <taxon>Trichomonadida</taxon>
        <taxon>Trichomonadidae</taxon>
        <taxon>Trichomonas</taxon>
    </lineage>
</organism>
<reference evidence="1" key="1">
    <citation type="submission" date="2006-10" db="EMBL/GenBank/DDBJ databases">
        <authorList>
            <person name="Amadeo P."/>
            <person name="Zhao Q."/>
            <person name="Wortman J."/>
            <person name="Fraser-Liggett C."/>
            <person name="Carlton J."/>
        </authorList>
    </citation>
    <scope>NUCLEOTIDE SEQUENCE</scope>
    <source>
        <strain evidence="1">G3</strain>
    </source>
</reference>
<dbReference type="VEuPathDB" id="TrichDB:TVAG_069900"/>
<reference evidence="1" key="2">
    <citation type="journal article" date="2007" name="Science">
        <title>Draft genome sequence of the sexually transmitted pathogen Trichomonas vaginalis.</title>
        <authorList>
            <person name="Carlton J.M."/>
            <person name="Hirt R.P."/>
            <person name="Silva J.C."/>
            <person name="Delcher A.L."/>
            <person name="Schatz M."/>
            <person name="Zhao Q."/>
            <person name="Wortman J.R."/>
            <person name="Bidwell S.L."/>
            <person name="Alsmark U.C.M."/>
            <person name="Besteiro S."/>
            <person name="Sicheritz-Ponten T."/>
            <person name="Noel C.J."/>
            <person name="Dacks J.B."/>
            <person name="Foster P.G."/>
            <person name="Simillion C."/>
            <person name="Van de Peer Y."/>
            <person name="Miranda-Saavedra D."/>
            <person name="Barton G.J."/>
            <person name="Westrop G.D."/>
            <person name="Mueller S."/>
            <person name="Dessi D."/>
            <person name="Fiori P.L."/>
            <person name="Ren Q."/>
            <person name="Paulsen I."/>
            <person name="Zhang H."/>
            <person name="Bastida-Corcuera F.D."/>
            <person name="Simoes-Barbosa A."/>
            <person name="Brown M.T."/>
            <person name="Hayes R.D."/>
            <person name="Mukherjee M."/>
            <person name="Okumura C.Y."/>
            <person name="Schneider R."/>
            <person name="Smith A.J."/>
            <person name="Vanacova S."/>
            <person name="Villalvazo M."/>
            <person name="Haas B.J."/>
            <person name="Pertea M."/>
            <person name="Feldblyum T.V."/>
            <person name="Utterback T.R."/>
            <person name="Shu C.L."/>
            <person name="Osoegawa K."/>
            <person name="de Jong P.J."/>
            <person name="Hrdy I."/>
            <person name="Horvathova L."/>
            <person name="Zubacova Z."/>
            <person name="Dolezal P."/>
            <person name="Malik S.B."/>
            <person name="Logsdon J.M. Jr."/>
            <person name="Henze K."/>
            <person name="Gupta A."/>
            <person name="Wang C.C."/>
            <person name="Dunne R.L."/>
            <person name="Upcroft J.A."/>
            <person name="Upcroft P."/>
            <person name="White O."/>
            <person name="Salzberg S.L."/>
            <person name="Tang P."/>
            <person name="Chiu C.-H."/>
            <person name="Lee Y.-S."/>
            <person name="Embley T.M."/>
            <person name="Coombs G.H."/>
            <person name="Mottram J.C."/>
            <person name="Tachezy J."/>
            <person name="Fraser-Liggett C.M."/>
            <person name="Johnson P.J."/>
        </authorList>
    </citation>
    <scope>NUCLEOTIDE SEQUENCE [LARGE SCALE GENOMIC DNA]</scope>
    <source>
        <strain evidence="1">G3</strain>
    </source>
</reference>